<sequence length="104" mass="11529">MVGHTFQNSDSEGGSLAMASRNTPRFSDLRGSSHATILSVLLFHLARRISNTVPRCALLFRSRRRSAHCAQEAVHHPTDDLEPVSSLRLCLISRADCVLIFIQT</sequence>
<gene>
    <name evidence="1" type="primary">RvY_07069-1</name>
    <name evidence="1" type="synonym">RvY_07069.1</name>
    <name evidence="1" type="ORF">RvY_07069</name>
</gene>
<keyword evidence="2" id="KW-1185">Reference proteome</keyword>
<reference evidence="1 2" key="1">
    <citation type="journal article" date="2016" name="Nat. Commun.">
        <title>Extremotolerant tardigrade genome and improved radiotolerance of human cultured cells by tardigrade-unique protein.</title>
        <authorList>
            <person name="Hashimoto T."/>
            <person name="Horikawa D.D."/>
            <person name="Saito Y."/>
            <person name="Kuwahara H."/>
            <person name="Kozuka-Hata H."/>
            <person name="Shin-I T."/>
            <person name="Minakuchi Y."/>
            <person name="Ohishi K."/>
            <person name="Motoyama A."/>
            <person name="Aizu T."/>
            <person name="Enomoto A."/>
            <person name="Kondo K."/>
            <person name="Tanaka S."/>
            <person name="Hara Y."/>
            <person name="Koshikawa S."/>
            <person name="Sagara H."/>
            <person name="Miura T."/>
            <person name="Yokobori S."/>
            <person name="Miyagawa K."/>
            <person name="Suzuki Y."/>
            <person name="Kubo T."/>
            <person name="Oyama M."/>
            <person name="Kohara Y."/>
            <person name="Fujiyama A."/>
            <person name="Arakawa K."/>
            <person name="Katayama T."/>
            <person name="Toyoda A."/>
            <person name="Kunieda T."/>
        </authorList>
    </citation>
    <scope>NUCLEOTIDE SEQUENCE [LARGE SCALE GENOMIC DNA]</scope>
    <source>
        <strain evidence="1 2">YOKOZUNA-1</strain>
    </source>
</reference>
<name>A0A1D1V420_RAMVA</name>
<evidence type="ECO:0000313" key="2">
    <source>
        <dbReference type="Proteomes" id="UP000186922"/>
    </source>
</evidence>
<organism evidence="1 2">
    <name type="scientific">Ramazzottius varieornatus</name>
    <name type="common">Water bear</name>
    <name type="synonym">Tardigrade</name>
    <dbReference type="NCBI Taxonomy" id="947166"/>
    <lineage>
        <taxon>Eukaryota</taxon>
        <taxon>Metazoa</taxon>
        <taxon>Ecdysozoa</taxon>
        <taxon>Tardigrada</taxon>
        <taxon>Eutardigrada</taxon>
        <taxon>Parachela</taxon>
        <taxon>Hypsibioidea</taxon>
        <taxon>Ramazzottiidae</taxon>
        <taxon>Ramazzottius</taxon>
    </lineage>
</organism>
<dbReference type="Proteomes" id="UP000186922">
    <property type="component" value="Unassembled WGS sequence"/>
</dbReference>
<accession>A0A1D1V420</accession>
<protein>
    <submittedName>
        <fullName evidence="1">Uncharacterized protein</fullName>
    </submittedName>
</protein>
<evidence type="ECO:0000313" key="1">
    <source>
        <dbReference type="EMBL" id="GAU95455.1"/>
    </source>
</evidence>
<comment type="caution">
    <text evidence="1">The sequence shown here is derived from an EMBL/GenBank/DDBJ whole genome shotgun (WGS) entry which is preliminary data.</text>
</comment>
<dbReference type="AlphaFoldDB" id="A0A1D1V420"/>
<proteinExistence type="predicted"/>
<dbReference type="EMBL" id="BDGG01000003">
    <property type="protein sequence ID" value="GAU95455.1"/>
    <property type="molecule type" value="Genomic_DNA"/>
</dbReference>